<gene>
    <name evidence="2" type="ORF">KASA_0N00209G</name>
</gene>
<feature type="region of interest" description="Disordered" evidence="1">
    <location>
        <begin position="1"/>
        <end position="55"/>
    </location>
</feature>
<reference evidence="2 3" key="1">
    <citation type="submission" date="2017-04" db="EMBL/GenBank/DDBJ databases">
        <authorList>
            <person name="Afonso C.L."/>
            <person name="Miller P.J."/>
            <person name="Scott M.A."/>
            <person name="Spackman E."/>
            <person name="Goraichik I."/>
            <person name="Dimitrov K.M."/>
            <person name="Suarez D.L."/>
            <person name="Swayne D.E."/>
        </authorList>
    </citation>
    <scope>NUCLEOTIDE SEQUENCE [LARGE SCALE GENOMIC DNA]</scope>
</reference>
<dbReference type="Proteomes" id="UP000196158">
    <property type="component" value="Unassembled WGS sequence"/>
</dbReference>
<dbReference type="AlphaFoldDB" id="A0A1X7R344"/>
<protein>
    <submittedName>
        <fullName evidence="2">Uncharacterized protein</fullName>
    </submittedName>
</protein>
<accession>A0A1X7R344</accession>
<dbReference type="EMBL" id="FXLY01000005">
    <property type="protein sequence ID" value="SMN20098.1"/>
    <property type="molecule type" value="Genomic_DNA"/>
</dbReference>
<evidence type="ECO:0000313" key="2">
    <source>
        <dbReference type="EMBL" id="SMN20098.1"/>
    </source>
</evidence>
<feature type="compositionally biased region" description="Acidic residues" evidence="1">
    <location>
        <begin position="14"/>
        <end position="23"/>
    </location>
</feature>
<keyword evidence="3" id="KW-1185">Reference proteome</keyword>
<proteinExistence type="predicted"/>
<name>A0A1X7R344_9SACH</name>
<evidence type="ECO:0000313" key="3">
    <source>
        <dbReference type="Proteomes" id="UP000196158"/>
    </source>
</evidence>
<organism evidence="2 3">
    <name type="scientific">Maudiozyma saulgeensis</name>
    <dbReference type="NCBI Taxonomy" id="1789683"/>
    <lineage>
        <taxon>Eukaryota</taxon>
        <taxon>Fungi</taxon>
        <taxon>Dikarya</taxon>
        <taxon>Ascomycota</taxon>
        <taxon>Saccharomycotina</taxon>
        <taxon>Saccharomycetes</taxon>
        <taxon>Saccharomycetales</taxon>
        <taxon>Saccharomycetaceae</taxon>
        <taxon>Maudiozyma</taxon>
    </lineage>
</organism>
<dbReference type="OrthoDB" id="4063222at2759"/>
<evidence type="ECO:0000256" key="1">
    <source>
        <dbReference type="SAM" id="MobiDB-lite"/>
    </source>
</evidence>
<feature type="compositionally biased region" description="Basic and acidic residues" evidence="1">
    <location>
        <begin position="46"/>
        <end position="55"/>
    </location>
</feature>
<sequence length="217" mass="25637">MVHTSNPIHLDPVYSDDNDDDDNTTIRNTNNNDTGIPYEKYSLNDSKNKNPSRESIPKGNLEDIIVHSFESICALFDNIYFLKNIGIINENNFLYKKLNKSQIGSKIWLITLILSLRKSYKKLKKTIFARIQYKKELKKFNNYLNDKTQSNLNLLKNYDKIIINTILDFFQDLFYMIIIIFDILKTSKYQKLKSWCEYSSYIISILRIFNSSTRIIK</sequence>
<feature type="compositionally biased region" description="Low complexity" evidence="1">
    <location>
        <begin position="25"/>
        <end position="34"/>
    </location>
</feature>